<protein>
    <submittedName>
        <fullName evidence="2">Uncharacterized protein</fullName>
    </submittedName>
</protein>
<gene>
    <name evidence="2" type="ORF">PVAP13_7NG237700</name>
</gene>
<evidence type="ECO:0000313" key="3">
    <source>
        <dbReference type="Proteomes" id="UP000823388"/>
    </source>
</evidence>
<evidence type="ECO:0000313" key="2">
    <source>
        <dbReference type="EMBL" id="KAG2566855.1"/>
    </source>
</evidence>
<dbReference type="Proteomes" id="UP000823388">
    <property type="component" value="Chromosome 7N"/>
</dbReference>
<keyword evidence="3" id="KW-1185">Reference proteome</keyword>
<reference evidence="2" key="1">
    <citation type="submission" date="2020-05" db="EMBL/GenBank/DDBJ databases">
        <title>WGS assembly of Panicum virgatum.</title>
        <authorList>
            <person name="Lovell J.T."/>
            <person name="Jenkins J."/>
            <person name="Shu S."/>
            <person name="Juenger T.E."/>
            <person name="Schmutz J."/>
        </authorList>
    </citation>
    <scope>NUCLEOTIDE SEQUENCE</scope>
    <source>
        <strain evidence="2">AP13</strain>
    </source>
</reference>
<dbReference type="AlphaFoldDB" id="A0A8T0Q0K5"/>
<evidence type="ECO:0000256" key="1">
    <source>
        <dbReference type="SAM" id="MobiDB-lite"/>
    </source>
</evidence>
<feature type="region of interest" description="Disordered" evidence="1">
    <location>
        <begin position="41"/>
        <end position="117"/>
    </location>
</feature>
<proteinExistence type="predicted"/>
<organism evidence="2 3">
    <name type="scientific">Panicum virgatum</name>
    <name type="common">Blackwell switchgrass</name>
    <dbReference type="NCBI Taxonomy" id="38727"/>
    <lineage>
        <taxon>Eukaryota</taxon>
        <taxon>Viridiplantae</taxon>
        <taxon>Streptophyta</taxon>
        <taxon>Embryophyta</taxon>
        <taxon>Tracheophyta</taxon>
        <taxon>Spermatophyta</taxon>
        <taxon>Magnoliopsida</taxon>
        <taxon>Liliopsida</taxon>
        <taxon>Poales</taxon>
        <taxon>Poaceae</taxon>
        <taxon>PACMAD clade</taxon>
        <taxon>Panicoideae</taxon>
        <taxon>Panicodae</taxon>
        <taxon>Paniceae</taxon>
        <taxon>Panicinae</taxon>
        <taxon>Panicum</taxon>
        <taxon>Panicum sect. Hiantes</taxon>
    </lineage>
</organism>
<sequence length="163" mass="17245">MGVGRVSPSGRRTGPLLKTIKLLWIDGLDLLGPRVERVDPPYRRRRRRGHSSLAPSRDTGPAEAASRTAAAPHLSRPLQAAVVAGQRGATGSRFQVAPGAQAPLGPPVPPPPAKAAAERGLPEVLKFSVAQDLVVLTMGVQSRRSRLVKPVACLAERVLIVGR</sequence>
<comment type="caution">
    <text evidence="2">The sequence shown here is derived from an EMBL/GenBank/DDBJ whole genome shotgun (WGS) entry which is preliminary data.</text>
</comment>
<feature type="compositionally biased region" description="Pro residues" evidence="1">
    <location>
        <begin position="104"/>
        <end position="113"/>
    </location>
</feature>
<feature type="compositionally biased region" description="Low complexity" evidence="1">
    <location>
        <begin position="62"/>
        <end position="71"/>
    </location>
</feature>
<name>A0A8T0Q0K5_PANVG</name>
<accession>A0A8T0Q0K5</accession>
<dbReference type="EMBL" id="CM029050">
    <property type="protein sequence ID" value="KAG2566855.1"/>
    <property type="molecule type" value="Genomic_DNA"/>
</dbReference>